<dbReference type="PANTHER" id="PTHR38099:SF1">
    <property type="entry name" value="LARGE RIBOSOMAL RNA SUBUNIT ACCUMULATION PROTEIN YCED"/>
    <property type="match status" value="1"/>
</dbReference>
<dbReference type="Pfam" id="PF02620">
    <property type="entry name" value="YceD"/>
    <property type="match status" value="1"/>
</dbReference>
<dbReference type="RefSeq" id="WP_131256914.1">
    <property type="nucleotide sequence ID" value="NZ_JBHSUS010000001.1"/>
</dbReference>
<dbReference type="InterPro" id="IPR003772">
    <property type="entry name" value="YceD"/>
</dbReference>
<gene>
    <name evidence="6" type="primary">yceD</name>
    <name evidence="6" type="ORF">ACFP85_07735</name>
</gene>
<protein>
    <recommendedName>
        <fullName evidence="3">Large ribosomal RNA subunit accumulation protein YceD</fullName>
    </recommendedName>
    <alternativeName>
        <fullName evidence="5">23S rRNA accumulation protein YceD</fullName>
    </alternativeName>
</protein>
<dbReference type="Proteomes" id="UP001596364">
    <property type="component" value="Unassembled WGS sequence"/>
</dbReference>
<dbReference type="EMBL" id="JBHSUS010000001">
    <property type="protein sequence ID" value="MFC6440036.1"/>
    <property type="molecule type" value="Genomic_DNA"/>
</dbReference>
<dbReference type="PANTHER" id="PTHR38099">
    <property type="entry name" value="LARGE RIBOSOMAL RNA SUBUNIT ACCUMULATION PROTEIN YCED"/>
    <property type="match status" value="1"/>
</dbReference>
<name>A0ABW1XKE7_9ALTE</name>
<sequence>MQKLKLPKFIDPVKAATQRSDYQGVVAAKDMMRLAETVYAMDDFASIEVKFDTDAQGLHYFEGEITISVQMQCQRCDEPFAMPVAVSFSYTPVKAGQDIEEIPDIYEPVEVNDHGEIDLLQIIEDEIIVALPLVAMHDERDCKRKAADMVFGKIEPAAERPNPFAVLKELKRDEE</sequence>
<evidence type="ECO:0000256" key="1">
    <source>
        <dbReference type="ARBA" id="ARBA00002868"/>
    </source>
</evidence>
<dbReference type="InterPro" id="IPR039255">
    <property type="entry name" value="YceD_bac"/>
</dbReference>
<reference evidence="7" key="1">
    <citation type="journal article" date="2019" name="Int. J. Syst. Evol. Microbiol.">
        <title>The Global Catalogue of Microorganisms (GCM) 10K type strain sequencing project: providing services to taxonomists for standard genome sequencing and annotation.</title>
        <authorList>
            <consortium name="The Broad Institute Genomics Platform"/>
            <consortium name="The Broad Institute Genome Sequencing Center for Infectious Disease"/>
            <person name="Wu L."/>
            <person name="Ma J."/>
        </authorList>
    </citation>
    <scope>NUCLEOTIDE SEQUENCE [LARGE SCALE GENOMIC DNA]</scope>
    <source>
        <strain evidence="7">CGMCC 1.16031</strain>
    </source>
</reference>
<comment type="caution">
    <text evidence="6">The sequence shown here is derived from an EMBL/GenBank/DDBJ whole genome shotgun (WGS) entry which is preliminary data.</text>
</comment>
<proteinExistence type="inferred from homology"/>
<organism evidence="6 7">
    <name type="scientific">Pseudobowmanella zhangzhouensis</name>
    <dbReference type="NCBI Taxonomy" id="1537679"/>
    <lineage>
        <taxon>Bacteria</taxon>
        <taxon>Pseudomonadati</taxon>
        <taxon>Pseudomonadota</taxon>
        <taxon>Gammaproteobacteria</taxon>
        <taxon>Alteromonadales</taxon>
        <taxon>Alteromonadaceae</taxon>
    </lineage>
</organism>
<dbReference type="NCBIfam" id="NF008395">
    <property type="entry name" value="PRK11193.1"/>
    <property type="match status" value="1"/>
</dbReference>
<evidence type="ECO:0000256" key="4">
    <source>
        <dbReference type="ARBA" id="ARBA00022517"/>
    </source>
</evidence>
<comment type="function">
    <text evidence="1">Plays a role in synthesis, processing and/or stability of 23S rRNA.</text>
</comment>
<evidence type="ECO:0000256" key="5">
    <source>
        <dbReference type="ARBA" id="ARBA00031841"/>
    </source>
</evidence>
<comment type="similarity">
    <text evidence="2">Belongs to the DUF177 domain family.</text>
</comment>
<evidence type="ECO:0000256" key="3">
    <source>
        <dbReference type="ARBA" id="ARBA00015716"/>
    </source>
</evidence>
<evidence type="ECO:0000313" key="6">
    <source>
        <dbReference type="EMBL" id="MFC6440036.1"/>
    </source>
</evidence>
<evidence type="ECO:0000256" key="2">
    <source>
        <dbReference type="ARBA" id="ARBA00010740"/>
    </source>
</evidence>
<keyword evidence="4" id="KW-0690">Ribosome biogenesis</keyword>
<keyword evidence="7" id="KW-1185">Reference proteome</keyword>
<accession>A0ABW1XKE7</accession>
<evidence type="ECO:0000313" key="7">
    <source>
        <dbReference type="Proteomes" id="UP001596364"/>
    </source>
</evidence>